<keyword evidence="2 4" id="KW-0663">Pyridoxal phosphate</keyword>
<dbReference type="Gene3D" id="3.40.640.10">
    <property type="entry name" value="Type I PLP-dependent aspartate aminotransferase-like (Major domain)"/>
    <property type="match status" value="1"/>
</dbReference>
<dbReference type="EMBL" id="JAWJAY010000539">
    <property type="protein sequence ID" value="MDV2887836.1"/>
    <property type="molecule type" value="Genomic_DNA"/>
</dbReference>
<dbReference type="PANTHER" id="PTHR32328:SF0">
    <property type="entry name" value="L-SERYL-TRNA(SEC) SELENIUM TRANSFERASE"/>
    <property type="match status" value="1"/>
</dbReference>
<evidence type="ECO:0000256" key="4">
    <source>
        <dbReference type="PIRSR" id="PIRSR618319-50"/>
    </source>
</evidence>
<comment type="similarity">
    <text evidence="3">Belongs to the SelA family.</text>
</comment>
<evidence type="ECO:0000313" key="6">
    <source>
        <dbReference type="Proteomes" id="UP001285636"/>
    </source>
</evidence>
<dbReference type="PANTHER" id="PTHR32328">
    <property type="entry name" value="L-SERYL-TRNA(SEC) SELENIUM TRANSFERASE"/>
    <property type="match status" value="1"/>
</dbReference>
<feature type="non-terminal residue" evidence="5">
    <location>
        <position position="1"/>
    </location>
</feature>
<feature type="non-terminal residue" evidence="5">
    <location>
        <position position="92"/>
    </location>
</feature>
<name>A0AAJ2U5H6_ALKPS</name>
<dbReference type="AlphaFoldDB" id="A0AAJ2U5H6"/>
<proteinExistence type="inferred from homology"/>
<comment type="caution">
    <text evidence="5">The sequence shown here is derived from an EMBL/GenBank/DDBJ whole genome shotgun (WGS) entry which is preliminary data.</text>
</comment>
<evidence type="ECO:0000313" key="5">
    <source>
        <dbReference type="EMBL" id="MDV2887836.1"/>
    </source>
</evidence>
<evidence type="ECO:0000256" key="3">
    <source>
        <dbReference type="ARBA" id="ARBA00044507"/>
    </source>
</evidence>
<dbReference type="InterPro" id="IPR018319">
    <property type="entry name" value="SelA-like"/>
</dbReference>
<feature type="modified residue" description="N6-(pyridoxal phosphate)lysine" evidence="4">
    <location>
        <position position="45"/>
    </location>
</feature>
<dbReference type="InterPro" id="IPR015421">
    <property type="entry name" value="PyrdxlP-dep_Trfase_major"/>
</dbReference>
<dbReference type="Pfam" id="PF03841">
    <property type="entry name" value="SelA"/>
    <property type="match status" value="1"/>
</dbReference>
<sequence length="92" mass="9927">DGVIFYEDLGSGALFDFRKHGIGEEPVVKEVIEMGADVVTFSGDKLLGGPQAGIIAGKRSLINRLKKHQLARVVRVDKMTLAALEGTLLDYA</sequence>
<evidence type="ECO:0000256" key="2">
    <source>
        <dbReference type="ARBA" id="ARBA00022898"/>
    </source>
</evidence>
<gene>
    <name evidence="5" type="ORF">RYX45_21955</name>
</gene>
<dbReference type="SUPFAM" id="SSF53383">
    <property type="entry name" value="PLP-dependent transferases"/>
    <property type="match status" value="1"/>
</dbReference>
<dbReference type="Proteomes" id="UP001285636">
    <property type="component" value="Unassembled WGS sequence"/>
</dbReference>
<dbReference type="GO" id="GO:0004125">
    <property type="term" value="F:L-seryl-tRNA(Sec) selenium transferase activity"/>
    <property type="evidence" value="ECO:0007669"/>
    <property type="project" value="TreeGrafter"/>
</dbReference>
<keyword evidence="5" id="KW-0808">Transferase</keyword>
<protein>
    <submittedName>
        <fullName evidence="5">L-seryl-tRNA(Sec) selenium transferase</fullName>
    </submittedName>
</protein>
<accession>A0AAJ2U5H6</accession>
<organism evidence="5 6">
    <name type="scientific">Alkalihalophilus pseudofirmus</name>
    <name type="common">Bacillus pseudofirmus</name>
    <dbReference type="NCBI Taxonomy" id="79885"/>
    <lineage>
        <taxon>Bacteria</taxon>
        <taxon>Bacillati</taxon>
        <taxon>Bacillota</taxon>
        <taxon>Bacilli</taxon>
        <taxon>Bacillales</taxon>
        <taxon>Bacillaceae</taxon>
        <taxon>Alkalihalophilus</taxon>
    </lineage>
</organism>
<dbReference type="InterPro" id="IPR015424">
    <property type="entry name" value="PyrdxlP-dep_Trfase"/>
</dbReference>
<dbReference type="RefSeq" id="WP_369293407.1">
    <property type="nucleotide sequence ID" value="NZ_JAWJAY010000539.1"/>
</dbReference>
<reference evidence="5" key="1">
    <citation type="submission" date="2023-10" db="EMBL/GenBank/DDBJ databases">
        <title>Screening of Alkalihalophilus pseudofirmusBZ-TG-HK211 and Its Alleviation of Salt Stress on Rapeseed Growth.</title>
        <authorList>
            <person name="Zhao B."/>
            <person name="Guo T."/>
        </authorList>
    </citation>
    <scope>NUCLEOTIDE SEQUENCE</scope>
    <source>
        <strain evidence="5">BZ-TG-HK211</strain>
    </source>
</reference>
<comment type="cofactor">
    <cofactor evidence="1 4">
        <name>pyridoxal 5'-phosphate</name>
        <dbReference type="ChEBI" id="CHEBI:597326"/>
    </cofactor>
</comment>
<evidence type="ECO:0000256" key="1">
    <source>
        <dbReference type="ARBA" id="ARBA00001933"/>
    </source>
</evidence>